<protein>
    <submittedName>
        <fullName evidence="1">Uncharacterized protein</fullName>
    </submittedName>
</protein>
<comment type="caution">
    <text evidence="1">The sequence shown here is derived from an EMBL/GenBank/DDBJ whole genome shotgun (WGS) entry which is preliminary data.</text>
</comment>
<proteinExistence type="predicted"/>
<evidence type="ECO:0000313" key="2">
    <source>
        <dbReference type="Proteomes" id="UP001056120"/>
    </source>
</evidence>
<accession>A0ACB8YLT4</accession>
<dbReference type="EMBL" id="CM042044">
    <property type="protein sequence ID" value="KAI3686081.1"/>
    <property type="molecule type" value="Genomic_DNA"/>
</dbReference>
<reference evidence="2" key="1">
    <citation type="journal article" date="2022" name="Mol. Ecol. Resour.">
        <title>The genomes of chicory, endive, great burdock and yacon provide insights into Asteraceae palaeo-polyploidization history and plant inulin production.</title>
        <authorList>
            <person name="Fan W."/>
            <person name="Wang S."/>
            <person name="Wang H."/>
            <person name="Wang A."/>
            <person name="Jiang F."/>
            <person name="Liu H."/>
            <person name="Zhao H."/>
            <person name="Xu D."/>
            <person name="Zhang Y."/>
        </authorList>
    </citation>
    <scope>NUCLEOTIDE SEQUENCE [LARGE SCALE GENOMIC DNA]</scope>
    <source>
        <strain evidence="2">cv. Yunnan</strain>
    </source>
</reference>
<organism evidence="1 2">
    <name type="scientific">Smallanthus sonchifolius</name>
    <dbReference type="NCBI Taxonomy" id="185202"/>
    <lineage>
        <taxon>Eukaryota</taxon>
        <taxon>Viridiplantae</taxon>
        <taxon>Streptophyta</taxon>
        <taxon>Embryophyta</taxon>
        <taxon>Tracheophyta</taxon>
        <taxon>Spermatophyta</taxon>
        <taxon>Magnoliopsida</taxon>
        <taxon>eudicotyledons</taxon>
        <taxon>Gunneridae</taxon>
        <taxon>Pentapetalae</taxon>
        <taxon>asterids</taxon>
        <taxon>campanulids</taxon>
        <taxon>Asterales</taxon>
        <taxon>Asteraceae</taxon>
        <taxon>Asteroideae</taxon>
        <taxon>Heliantheae alliance</taxon>
        <taxon>Millerieae</taxon>
        <taxon>Smallanthus</taxon>
    </lineage>
</organism>
<sequence length="356" mass="40563">MGSNQEKKPHALCIPAPLQGHISPMLKLAKILHSKGFLITFVNTEFNHQRLLRSQGLDALHALPSFHFETIPDGLPPPENPNATQDIPSLFKSFDETCLGPFKSLVIKVNSCYAPVSWRTCLWASPSLPPRIGYPGVTPLDQWCCFLILDGLTTEDSVGEEVEEDIMTQMQNMKNKKKYKERGIDDKRQMQTEKSKDEKGENINEIRYSSYLVNGYLDTVLDCVPSMHVIRLKDIPHFIRYINPDDEYLAQFLCFQVERAKRGSAIIFNTFDELEHDALDTLASMYPPCYGIGPLHLLEKNIVVDESLESIKSNLWEEEKECLKWLDSQAPLSVIYVNFGSITPMHHNNYLNFVGD</sequence>
<gene>
    <name evidence="1" type="ORF">L1987_79751</name>
</gene>
<evidence type="ECO:0000313" key="1">
    <source>
        <dbReference type="EMBL" id="KAI3686081.1"/>
    </source>
</evidence>
<dbReference type="Proteomes" id="UP001056120">
    <property type="component" value="Linkage Group LG27"/>
</dbReference>
<name>A0ACB8YLT4_9ASTR</name>
<reference evidence="1 2" key="2">
    <citation type="journal article" date="2022" name="Mol. Ecol. Resour.">
        <title>The genomes of chicory, endive, great burdock and yacon provide insights into Asteraceae paleo-polyploidization history and plant inulin production.</title>
        <authorList>
            <person name="Fan W."/>
            <person name="Wang S."/>
            <person name="Wang H."/>
            <person name="Wang A."/>
            <person name="Jiang F."/>
            <person name="Liu H."/>
            <person name="Zhao H."/>
            <person name="Xu D."/>
            <person name="Zhang Y."/>
        </authorList>
    </citation>
    <scope>NUCLEOTIDE SEQUENCE [LARGE SCALE GENOMIC DNA]</scope>
    <source>
        <strain evidence="2">cv. Yunnan</strain>
        <tissue evidence="1">Leaves</tissue>
    </source>
</reference>
<keyword evidence="2" id="KW-1185">Reference proteome</keyword>